<feature type="compositionally biased region" description="Polar residues" evidence="1">
    <location>
        <begin position="1"/>
        <end position="20"/>
    </location>
</feature>
<sequence>MIAALQTQRPPGQRLQTQRPPAQRPPDWHIRRALELIA</sequence>
<accession>A0A495EA30</accession>
<comment type="caution">
    <text evidence="2">The sequence shown here is derived from an EMBL/GenBank/DDBJ whole genome shotgun (WGS) entry which is preliminary data.</text>
</comment>
<evidence type="ECO:0000256" key="1">
    <source>
        <dbReference type="SAM" id="MobiDB-lite"/>
    </source>
</evidence>
<name>A0A495EA30_9MICC</name>
<feature type="region of interest" description="Disordered" evidence="1">
    <location>
        <begin position="1"/>
        <end position="26"/>
    </location>
</feature>
<evidence type="ECO:0000313" key="3">
    <source>
        <dbReference type="Proteomes" id="UP000276055"/>
    </source>
</evidence>
<reference evidence="2 3" key="1">
    <citation type="submission" date="2018-10" db="EMBL/GenBank/DDBJ databases">
        <title>Genomic Encyclopedia of Type Strains, Phase IV (KMG-IV): sequencing the most valuable type-strain genomes for metagenomic binning, comparative biology and taxonomic classification.</title>
        <authorList>
            <person name="Goeker M."/>
        </authorList>
    </citation>
    <scope>NUCLEOTIDE SEQUENCE [LARGE SCALE GENOMIC DNA]</scope>
    <source>
        <strain evidence="2 3">DSM 25586</strain>
    </source>
</reference>
<gene>
    <name evidence="2" type="ORF">C8D78_3601</name>
</gene>
<dbReference type="Proteomes" id="UP000276055">
    <property type="component" value="Unassembled WGS sequence"/>
</dbReference>
<dbReference type="EMBL" id="RBIR01000011">
    <property type="protein sequence ID" value="RKR12697.1"/>
    <property type="molecule type" value="Genomic_DNA"/>
</dbReference>
<proteinExistence type="predicted"/>
<dbReference type="AlphaFoldDB" id="A0A495EA30"/>
<evidence type="ECO:0000313" key="2">
    <source>
        <dbReference type="EMBL" id="RKR12697.1"/>
    </source>
</evidence>
<organism evidence="2 3">
    <name type="scientific">Arthrobacter oryzae</name>
    <dbReference type="NCBI Taxonomy" id="409290"/>
    <lineage>
        <taxon>Bacteria</taxon>
        <taxon>Bacillati</taxon>
        <taxon>Actinomycetota</taxon>
        <taxon>Actinomycetes</taxon>
        <taxon>Micrococcales</taxon>
        <taxon>Micrococcaceae</taxon>
        <taxon>Arthrobacter</taxon>
    </lineage>
</organism>
<protein>
    <submittedName>
        <fullName evidence="2">Uncharacterized protein</fullName>
    </submittedName>
</protein>